<feature type="transmembrane region" description="Helical" evidence="2">
    <location>
        <begin position="275"/>
        <end position="296"/>
    </location>
</feature>
<reference evidence="4 5" key="1">
    <citation type="submission" date="2024-10" db="EMBL/GenBank/DDBJ databases">
        <title>The Natural Products Discovery Center: Release of the First 8490 Sequenced Strains for Exploring Actinobacteria Biosynthetic Diversity.</title>
        <authorList>
            <person name="Kalkreuter E."/>
            <person name="Kautsar S.A."/>
            <person name="Yang D."/>
            <person name="Bader C.D."/>
            <person name="Teijaro C.N."/>
            <person name="Fluegel L."/>
            <person name="Davis C.M."/>
            <person name="Simpson J.R."/>
            <person name="Lauterbach L."/>
            <person name="Steele A.D."/>
            <person name="Gui C."/>
            <person name="Meng S."/>
            <person name="Li G."/>
            <person name="Viehrig K."/>
            <person name="Ye F."/>
            <person name="Su P."/>
            <person name="Kiefer A.F."/>
            <person name="Nichols A."/>
            <person name="Cepeda A.J."/>
            <person name="Yan W."/>
            <person name="Fan B."/>
            <person name="Jiang Y."/>
            <person name="Adhikari A."/>
            <person name="Zheng C.-J."/>
            <person name="Schuster L."/>
            <person name="Cowan T.M."/>
            <person name="Smanski M.J."/>
            <person name="Chevrette M.G."/>
            <person name="De Carvalho L.P.S."/>
            <person name="Shen B."/>
        </authorList>
    </citation>
    <scope>NUCLEOTIDE SEQUENCE [LARGE SCALE GENOMIC DNA]</scope>
    <source>
        <strain evidence="4 5">NPDC049639</strain>
    </source>
</reference>
<organism evidence="4 5">
    <name type="scientific">Spongisporangium articulatum</name>
    <dbReference type="NCBI Taxonomy" id="3362603"/>
    <lineage>
        <taxon>Bacteria</taxon>
        <taxon>Bacillati</taxon>
        <taxon>Actinomycetota</taxon>
        <taxon>Actinomycetes</taxon>
        <taxon>Kineosporiales</taxon>
        <taxon>Kineosporiaceae</taxon>
        <taxon>Spongisporangium</taxon>
    </lineage>
</organism>
<feature type="region of interest" description="Disordered" evidence="1">
    <location>
        <begin position="1"/>
        <end position="30"/>
    </location>
</feature>
<gene>
    <name evidence="4" type="ORF">ACIB24_08000</name>
</gene>
<feature type="transmembrane region" description="Helical" evidence="2">
    <location>
        <begin position="189"/>
        <end position="210"/>
    </location>
</feature>
<feature type="transmembrane region" description="Helical" evidence="2">
    <location>
        <begin position="78"/>
        <end position="96"/>
    </location>
</feature>
<evidence type="ECO:0000313" key="5">
    <source>
        <dbReference type="Proteomes" id="UP001612915"/>
    </source>
</evidence>
<dbReference type="RefSeq" id="WP_398277801.1">
    <property type="nucleotide sequence ID" value="NZ_JBITLV010000002.1"/>
</dbReference>
<feature type="transmembrane region" description="Helical" evidence="2">
    <location>
        <begin position="216"/>
        <end position="236"/>
    </location>
</feature>
<proteinExistence type="predicted"/>
<evidence type="ECO:0000259" key="3">
    <source>
        <dbReference type="Pfam" id="PF02517"/>
    </source>
</evidence>
<accession>A0ABW8ALZ8</accession>
<feature type="transmembrane region" description="Helical" evidence="2">
    <location>
        <begin position="116"/>
        <end position="135"/>
    </location>
</feature>
<keyword evidence="5" id="KW-1185">Reference proteome</keyword>
<evidence type="ECO:0000256" key="2">
    <source>
        <dbReference type="SAM" id="Phobius"/>
    </source>
</evidence>
<dbReference type="EMBL" id="JBITLV010000002">
    <property type="protein sequence ID" value="MFI7587002.1"/>
    <property type="molecule type" value="Genomic_DNA"/>
</dbReference>
<keyword evidence="2" id="KW-1133">Transmembrane helix</keyword>
<evidence type="ECO:0000313" key="4">
    <source>
        <dbReference type="EMBL" id="MFI7587002.1"/>
    </source>
</evidence>
<keyword evidence="4" id="KW-0378">Hydrolase</keyword>
<comment type="caution">
    <text evidence="4">The sequence shown here is derived from an EMBL/GenBank/DDBJ whole genome shotgun (WGS) entry which is preliminary data.</text>
</comment>
<dbReference type="GO" id="GO:0016787">
    <property type="term" value="F:hydrolase activity"/>
    <property type="evidence" value="ECO:0007669"/>
    <property type="project" value="UniProtKB-KW"/>
</dbReference>
<name>A0ABW8ALZ8_9ACTN</name>
<dbReference type="PANTHER" id="PTHR35797:SF1">
    <property type="entry name" value="PROTEASE"/>
    <property type="match status" value="1"/>
</dbReference>
<feature type="domain" description="CAAX prenyl protease 2/Lysostaphin resistance protein A-like" evidence="3">
    <location>
        <begin position="156"/>
        <end position="258"/>
    </location>
</feature>
<protein>
    <submittedName>
        <fullName evidence="4">CPBP family intramembrane glutamic endopeptidase</fullName>
        <ecNumber evidence="4">3.4.-.-</ecNumber>
    </submittedName>
</protein>
<feature type="transmembrane region" description="Helical" evidence="2">
    <location>
        <begin position="243"/>
        <end position="263"/>
    </location>
</feature>
<dbReference type="Proteomes" id="UP001612915">
    <property type="component" value="Unassembled WGS sequence"/>
</dbReference>
<dbReference type="EC" id="3.4.-.-" evidence="4"/>
<dbReference type="InterPro" id="IPR003675">
    <property type="entry name" value="Rce1/LyrA-like_dom"/>
</dbReference>
<dbReference type="Pfam" id="PF02517">
    <property type="entry name" value="Rce1-like"/>
    <property type="match status" value="1"/>
</dbReference>
<dbReference type="PANTHER" id="PTHR35797">
    <property type="entry name" value="PROTEASE-RELATED"/>
    <property type="match status" value="1"/>
</dbReference>
<keyword evidence="2" id="KW-0472">Membrane</keyword>
<dbReference type="InterPro" id="IPR042150">
    <property type="entry name" value="MmRce1-like"/>
</dbReference>
<sequence>MTAVHPLAAPAEQSAPTSPEPSPTDGPAPAYERTARREIAVFLAVTFGLIGVSTVVAWNEGVDVTHIEDATPLGAAAMYGQAFFPLLGALAARFTVGRRGEGWGFRRAPWRSLASAWAYSVAVVLGAGTLVWLTGTGGLDTHADGTTLLTALGGLTVLAAPYVLLALGEDVGWRGLLTTRLARLGGPRLVVLGGGLAWSAFHVPLIVWLGGTPEGVPVWFAVTAFTVGTTAFGAVLSSMQLRYGIWPGVVAHAVFNAVLYHAVEPLTVTRDATGWTGTETGAFAALVGVLGAAVWLRRNPIRTGA</sequence>
<evidence type="ECO:0000256" key="1">
    <source>
        <dbReference type="SAM" id="MobiDB-lite"/>
    </source>
</evidence>
<keyword evidence="2" id="KW-0812">Transmembrane</keyword>
<feature type="transmembrane region" description="Helical" evidence="2">
    <location>
        <begin position="147"/>
        <end position="168"/>
    </location>
</feature>
<feature type="transmembrane region" description="Helical" evidence="2">
    <location>
        <begin position="39"/>
        <end position="58"/>
    </location>
</feature>